<dbReference type="Proteomes" id="UP000886998">
    <property type="component" value="Unassembled WGS sequence"/>
</dbReference>
<sequence>MKRIARRMYLISQTSDREHVKSLIRAFMVRGCLYDSDSESDMDMNSEKRGQTFKSRSSRSETLKSVTPLTDCQRLKETMEKIQAADQAINFFANQIDTRMMFTSNC</sequence>
<protein>
    <submittedName>
        <fullName evidence="2">Uncharacterized protein</fullName>
    </submittedName>
</protein>
<reference evidence="2" key="1">
    <citation type="submission" date="2020-08" db="EMBL/GenBank/DDBJ databases">
        <title>Multicomponent nature underlies the extraordinary mechanical properties of spider dragline silk.</title>
        <authorList>
            <person name="Kono N."/>
            <person name="Nakamura H."/>
            <person name="Mori M."/>
            <person name="Yoshida Y."/>
            <person name="Ohtoshi R."/>
            <person name="Malay A.D."/>
            <person name="Moran D.A.P."/>
            <person name="Tomita M."/>
            <person name="Numata K."/>
            <person name="Arakawa K."/>
        </authorList>
    </citation>
    <scope>NUCLEOTIDE SEQUENCE</scope>
</reference>
<evidence type="ECO:0000313" key="2">
    <source>
        <dbReference type="EMBL" id="GFY43195.1"/>
    </source>
</evidence>
<evidence type="ECO:0000256" key="1">
    <source>
        <dbReference type="SAM" id="MobiDB-lite"/>
    </source>
</evidence>
<comment type="caution">
    <text evidence="2">The sequence shown here is derived from an EMBL/GenBank/DDBJ whole genome shotgun (WGS) entry which is preliminary data.</text>
</comment>
<gene>
    <name evidence="2" type="ORF">TNIN_378111</name>
</gene>
<accession>A0A8X6WYS8</accession>
<feature type="region of interest" description="Disordered" evidence="1">
    <location>
        <begin position="36"/>
        <end position="65"/>
    </location>
</feature>
<dbReference type="EMBL" id="BMAV01003534">
    <property type="protein sequence ID" value="GFY43195.1"/>
    <property type="molecule type" value="Genomic_DNA"/>
</dbReference>
<proteinExistence type="predicted"/>
<dbReference type="AlphaFoldDB" id="A0A8X6WYS8"/>
<evidence type="ECO:0000313" key="3">
    <source>
        <dbReference type="Proteomes" id="UP000886998"/>
    </source>
</evidence>
<name>A0A8X6WYS8_9ARAC</name>
<organism evidence="2 3">
    <name type="scientific">Trichonephila inaurata madagascariensis</name>
    <dbReference type="NCBI Taxonomy" id="2747483"/>
    <lineage>
        <taxon>Eukaryota</taxon>
        <taxon>Metazoa</taxon>
        <taxon>Ecdysozoa</taxon>
        <taxon>Arthropoda</taxon>
        <taxon>Chelicerata</taxon>
        <taxon>Arachnida</taxon>
        <taxon>Araneae</taxon>
        <taxon>Araneomorphae</taxon>
        <taxon>Entelegynae</taxon>
        <taxon>Araneoidea</taxon>
        <taxon>Nephilidae</taxon>
        <taxon>Trichonephila</taxon>
        <taxon>Trichonephila inaurata</taxon>
    </lineage>
</organism>
<keyword evidence="3" id="KW-1185">Reference proteome</keyword>